<evidence type="ECO:0000313" key="1">
    <source>
        <dbReference type="EMBL" id="KAE9404140.1"/>
    </source>
</evidence>
<reference evidence="1" key="1">
    <citation type="journal article" date="2019" name="Environ. Microbiol.">
        <title>Fungal ecological strategies reflected in gene transcription - a case study of two litter decomposers.</title>
        <authorList>
            <person name="Barbi F."/>
            <person name="Kohler A."/>
            <person name="Barry K."/>
            <person name="Baskaran P."/>
            <person name="Daum C."/>
            <person name="Fauchery L."/>
            <person name="Ihrmark K."/>
            <person name="Kuo A."/>
            <person name="LaButti K."/>
            <person name="Lipzen A."/>
            <person name="Morin E."/>
            <person name="Grigoriev I.V."/>
            <person name="Henrissat B."/>
            <person name="Lindahl B."/>
            <person name="Martin F."/>
        </authorList>
    </citation>
    <scope>NUCLEOTIDE SEQUENCE</scope>
    <source>
        <strain evidence="1">JB14</strain>
    </source>
</reference>
<name>A0A6A4I2D3_9AGAR</name>
<dbReference type="EMBL" id="ML769419">
    <property type="protein sequence ID" value="KAE9404140.1"/>
    <property type="molecule type" value="Genomic_DNA"/>
</dbReference>
<organism evidence="1 2">
    <name type="scientific">Gymnopus androsaceus JB14</name>
    <dbReference type="NCBI Taxonomy" id="1447944"/>
    <lineage>
        <taxon>Eukaryota</taxon>
        <taxon>Fungi</taxon>
        <taxon>Dikarya</taxon>
        <taxon>Basidiomycota</taxon>
        <taxon>Agaricomycotina</taxon>
        <taxon>Agaricomycetes</taxon>
        <taxon>Agaricomycetidae</taxon>
        <taxon>Agaricales</taxon>
        <taxon>Marasmiineae</taxon>
        <taxon>Omphalotaceae</taxon>
        <taxon>Gymnopus</taxon>
    </lineage>
</organism>
<dbReference type="AlphaFoldDB" id="A0A6A4I2D3"/>
<dbReference type="Proteomes" id="UP000799118">
    <property type="component" value="Unassembled WGS sequence"/>
</dbReference>
<gene>
    <name evidence="1" type="ORF">BT96DRAFT_917103</name>
</gene>
<proteinExistence type="predicted"/>
<accession>A0A6A4I2D3</accession>
<keyword evidence="2" id="KW-1185">Reference proteome</keyword>
<evidence type="ECO:0000313" key="2">
    <source>
        <dbReference type="Proteomes" id="UP000799118"/>
    </source>
</evidence>
<protein>
    <submittedName>
        <fullName evidence="1">Uncharacterized protein</fullName>
    </submittedName>
</protein>
<sequence>MLIPPYYLEKSPTLNPQGEHGENRLGIRAQCVPQGTLPRTTCPCADWKTWPIKKMPTSIKLCSTPASAH</sequence>